<keyword evidence="3" id="KW-1185">Reference proteome</keyword>
<keyword evidence="1" id="KW-0812">Transmembrane</keyword>
<dbReference type="AlphaFoldDB" id="E1RIZ4"/>
<feature type="transmembrane region" description="Helical" evidence="1">
    <location>
        <begin position="239"/>
        <end position="258"/>
    </location>
</feature>
<keyword evidence="1" id="KW-0472">Membrane</keyword>
<name>E1RIZ4_METP4</name>
<reference evidence="2 3" key="1">
    <citation type="journal article" date="2010" name="Stand. Genomic Sci.">
        <title>Complete genome sequence of Methanoplanus petrolearius type strain (SEBR 4847).</title>
        <authorList>
            <person name="Brambilla E."/>
            <person name="Djao O.D."/>
            <person name="Daligault H."/>
            <person name="Lapidus A."/>
            <person name="Lucas S."/>
            <person name="Hammon N."/>
            <person name="Nolan M."/>
            <person name="Tice H."/>
            <person name="Cheng J.F."/>
            <person name="Han C."/>
            <person name="Tapia R."/>
            <person name="Goodwin L."/>
            <person name="Pitluck S."/>
            <person name="Liolios K."/>
            <person name="Ivanova N."/>
            <person name="Mavromatis K."/>
            <person name="Mikhailova N."/>
            <person name="Pati A."/>
            <person name="Chen A."/>
            <person name="Palaniappan K."/>
            <person name="Land M."/>
            <person name="Hauser L."/>
            <person name="Chang Y.J."/>
            <person name="Jeffries C.D."/>
            <person name="Rohde M."/>
            <person name="Spring S."/>
            <person name="Sikorski J."/>
            <person name="Goker M."/>
            <person name="Woyke T."/>
            <person name="Bristow J."/>
            <person name="Eisen J.A."/>
            <person name="Markowitz V."/>
            <person name="Hugenholtz P."/>
            <person name="Kyrpides N.C."/>
            <person name="Klenk H.P."/>
        </authorList>
    </citation>
    <scope>NUCLEOTIDE SEQUENCE [LARGE SCALE GENOMIC DNA]</scope>
    <source>
        <strain evidence="3">DSM 11571 / OCM 486 / SEBR 4847</strain>
    </source>
</reference>
<organism evidence="2 3">
    <name type="scientific">Methanolacinia petrolearia (strain DSM 11571 / OCM 486 / SEBR 4847)</name>
    <name type="common">Methanoplanus petrolearius</name>
    <dbReference type="NCBI Taxonomy" id="679926"/>
    <lineage>
        <taxon>Archaea</taxon>
        <taxon>Methanobacteriati</taxon>
        <taxon>Methanobacteriota</taxon>
        <taxon>Stenosarchaea group</taxon>
        <taxon>Methanomicrobia</taxon>
        <taxon>Methanomicrobiales</taxon>
        <taxon>Methanomicrobiaceae</taxon>
        <taxon>Methanolacinia</taxon>
    </lineage>
</organism>
<feature type="transmembrane region" description="Helical" evidence="1">
    <location>
        <begin position="163"/>
        <end position="192"/>
    </location>
</feature>
<evidence type="ECO:0000313" key="3">
    <source>
        <dbReference type="Proteomes" id="UP000006565"/>
    </source>
</evidence>
<dbReference type="RefSeq" id="WP_013328760.1">
    <property type="nucleotide sequence ID" value="NC_014507.1"/>
</dbReference>
<evidence type="ECO:0000256" key="1">
    <source>
        <dbReference type="SAM" id="Phobius"/>
    </source>
</evidence>
<feature type="transmembrane region" description="Helical" evidence="1">
    <location>
        <begin position="270"/>
        <end position="290"/>
    </location>
</feature>
<dbReference type="GeneID" id="9743265"/>
<dbReference type="Proteomes" id="UP000006565">
    <property type="component" value="Chromosome"/>
</dbReference>
<gene>
    <name evidence="2" type="ordered locus">Mpet_0809</name>
</gene>
<dbReference type="EMBL" id="CP002117">
    <property type="protein sequence ID" value="ADN35582.1"/>
    <property type="molecule type" value="Genomic_DNA"/>
</dbReference>
<dbReference type="KEGG" id="mpi:Mpet_0809"/>
<protein>
    <submittedName>
        <fullName evidence="2">Uncharacterized protein</fullName>
    </submittedName>
</protein>
<dbReference type="OrthoDB" id="111960at2157"/>
<accession>E1RIZ4</accession>
<feature type="transmembrane region" description="Helical" evidence="1">
    <location>
        <begin position="207"/>
        <end position="227"/>
    </location>
</feature>
<feature type="transmembrane region" description="Helical" evidence="1">
    <location>
        <begin position="98"/>
        <end position="113"/>
    </location>
</feature>
<feature type="transmembrane region" description="Helical" evidence="1">
    <location>
        <begin position="14"/>
        <end position="35"/>
    </location>
</feature>
<evidence type="ECO:0000313" key="2">
    <source>
        <dbReference type="EMBL" id="ADN35582.1"/>
    </source>
</evidence>
<sequence>MDFVVGISNGLLDFVMNSLILTSIVFAALSVLVYLVLTRIKDERIQLFIGIAGGFLLLAIPVFPAGGLTGSAVSVTGAVLVMISPVIVFRGYLDKKDILPAVFLVALTYPADFRTTWYMCDFVYPGLWNIGDFLGPLILSLSTTALLVFLRRYYENFKHERRLLIPLLLLIPGIIWFAVPVAAASLSALMFISFNELHKGVHKIPDIQVLVVMIFAALISILPWPFLASLPCVRNIFPLWILPVLAVSLVSAASVYYLRSKFSERWIEVSVFVLGFALAVLLSTATILSAG</sequence>
<dbReference type="HOGENOM" id="CLU_958510_0_0_2"/>
<feature type="transmembrane region" description="Helical" evidence="1">
    <location>
        <begin position="133"/>
        <end position="151"/>
    </location>
</feature>
<keyword evidence="1" id="KW-1133">Transmembrane helix</keyword>
<proteinExistence type="predicted"/>
<feature type="transmembrane region" description="Helical" evidence="1">
    <location>
        <begin position="47"/>
        <end position="66"/>
    </location>
</feature>
<feature type="transmembrane region" description="Helical" evidence="1">
    <location>
        <begin position="72"/>
        <end position="93"/>
    </location>
</feature>